<dbReference type="GO" id="GO:0016787">
    <property type="term" value="F:hydrolase activity"/>
    <property type="evidence" value="ECO:0007669"/>
    <property type="project" value="InterPro"/>
</dbReference>
<dbReference type="Proteomes" id="UP000019478">
    <property type="component" value="Unassembled WGS sequence"/>
</dbReference>
<feature type="compositionally biased region" description="Basic and acidic residues" evidence="4">
    <location>
        <begin position="215"/>
        <end position="224"/>
    </location>
</feature>
<protein>
    <recommendedName>
        <fullName evidence="7">L-asparaginase</fullName>
    </recommendedName>
</protein>
<organism evidence="5 6">
    <name type="scientific">Capronia epimyces CBS 606.96</name>
    <dbReference type="NCBI Taxonomy" id="1182542"/>
    <lineage>
        <taxon>Eukaryota</taxon>
        <taxon>Fungi</taxon>
        <taxon>Dikarya</taxon>
        <taxon>Ascomycota</taxon>
        <taxon>Pezizomycotina</taxon>
        <taxon>Eurotiomycetes</taxon>
        <taxon>Chaetothyriomycetidae</taxon>
        <taxon>Chaetothyriales</taxon>
        <taxon>Herpotrichiellaceae</taxon>
        <taxon>Capronia</taxon>
    </lineage>
</organism>
<evidence type="ECO:0000313" key="6">
    <source>
        <dbReference type="Proteomes" id="UP000019478"/>
    </source>
</evidence>
<dbReference type="eggNOG" id="KOG1592">
    <property type="taxonomic scope" value="Eukaryota"/>
</dbReference>
<dbReference type="PANTHER" id="PTHR10188">
    <property type="entry name" value="L-ASPARAGINASE"/>
    <property type="match status" value="1"/>
</dbReference>
<accession>W9Y8I9</accession>
<evidence type="ECO:0000256" key="1">
    <source>
        <dbReference type="PIRSR" id="PIRSR600246-1"/>
    </source>
</evidence>
<dbReference type="Gene3D" id="3.60.20.30">
    <property type="entry name" value="(Glycosyl)asparaginase"/>
    <property type="match status" value="1"/>
</dbReference>
<evidence type="ECO:0008006" key="7">
    <source>
        <dbReference type="Google" id="ProtNLM"/>
    </source>
</evidence>
<sequence length="517" mass="56528">MATTVSEKASLLGPYQPTLILHGGAGSISRATLPPELWSRYQASLLKYLTLTRELLDSGASALDAACYAVTLFEDDPLFNCGRGAVFTEQGTIELEASLMVCSIDPAGPPAGGIKRSAAVSLVQNTRHPILLAKEVLVAADDDGGLGQINTMHCHLSGRRLEEWGWNEKGLEKQPDQWFWTKERWEEHRRGLQKPDSYTFEDLLASEGSSSISFRQREREHEEETVGIADIPSQGTVGAVCLDSWGNLAVATSTGGLTNKKAGRIGDTPTVGAGFWAEGWEEAISPPTRHGHDLMPRISFHTQTRSVFNQTWAQLGHWVGPCLDAFDQSRDYQPLNGDPPAYTPMPTSPSQPYRSPSSLVCPSAHRSQRRRRAVAMSGTGNGDSFLRTNAVRTAAAMCRFSAATSLSEAVTAVAGPGGELQSSAGNRWDRTFEGQGGIIGIELVSDDLDADDDPSMYGASPESRNGRHRTDCKTRRKKRRGKVVFDFNCGGLFRAFFEVDEQGQREKPRAMVFKEEY</sequence>
<dbReference type="InterPro" id="IPR000246">
    <property type="entry name" value="Peptidase_T2"/>
</dbReference>
<feature type="site" description="Cleavage; by autolysis" evidence="3">
    <location>
        <begin position="235"/>
        <end position="236"/>
    </location>
</feature>
<feature type="binding site" evidence="2">
    <location>
        <begin position="264"/>
        <end position="267"/>
    </location>
    <ligand>
        <name>substrate</name>
    </ligand>
</feature>
<dbReference type="SUPFAM" id="SSF56235">
    <property type="entry name" value="N-terminal nucleophile aminohydrolases (Ntn hydrolases)"/>
    <property type="match status" value="1"/>
</dbReference>
<dbReference type="Pfam" id="PF01112">
    <property type="entry name" value="Asparaginase_2"/>
    <property type="match status" value="1"/>
</dbReference>
<dbReference type="EMBL" id="AMGY01000002">
    <property type="protein sequence ID" value="EXJ89172.1"/>
    <property type="molecule type" value="Genomic_DNA"/>
</dbReference>
<comment type="caution">
    <text evidence="5">The sequence shown here is derived from an EMBL/GenBank/DDBJ whole genome shotgun (WGS) entry which is preliminary data.</text>
</comment>
<reference evidence="5 6" key="1">
    <citation type="submission" date="2013-03" db="EMBL/GenBank/DDBJ databases">
        <title>The Genome Sequence of Capronia epimyces CBS 606.96.</title>
        <authorList>
            <consortium name="The Broad Institute Genomics Platform"/>
            <person name="Cuomo C."/>
            <person name="de Hoog S."/>
            <person name="Gorbushina A."/>
            <person name="Walker B."/>
            <person name="Young S.K."/>
            <person name="Zeng Q."/>
            <person name="Gargeya S."/>
            <person name="Fitzgerald M."/>
            <person name="Haas B."/>
            <person name="Abouelleil A."/>
            <person name="Allen A.W."/>
            <person name="Alvarado L."/>
            <person name="Arachchi H.M."/>
            <person name="Berlin A.M."/>
            <person name="Chapman S.B."/>
            <person name="Gainer-Dewar J."/>
            <person name="Goldberg J."/>
            <person name="Griggs A."/>
            <person name="Gujja S."/>
            <person name="Hansen M."/>
            <person name="Howarth C."/>
            <person name="Imamovic A."/>
            <person name="Ireland A."/>
            <person name="Larimer J."/>
            <person name="McCowan C."/>
            <person name="Murphy C."/>
            <person name="Pearson M."/>
            <person name="Poon T.W."/>
            <person name="Priest M."/>
            <person name="Roberts A."/>
            <person name="Saif S."/>
            <person name="Shea T."/>
            <person name="Sisk P."/>
            <person name="Sykes S."/>
            <person name="Wortman J."/>
            <person name="Nusbaum C."/>
            <person name="Birren B."/>
        </authorList>
    </citation>
    <scope>NUCLEOTIDE SEQUENCE [LARGE SCALE GENOMIC DNA]</scope>
    <source>
        <strain evidence="5 6">CBS 606.96</strain>
    </source>
</reference>
<dbReference type="InterPro" id="IPR029055">
    <property type="entry name" value="Ntn_hydrolases_N"/>
</dbReference>
<dbReference type="GeneID" id="19166369"/>
<evidence type="ECO:0000256" key="3">
    <source>
        <dbReference type="PIRSR" id="PIRSR600246-3"/>
    </source>
</evidence>
<feature type="active site" description="Nucleophile" evidence="1">
    <location>
        <position position="236"/>
    </location>
</feature>
<gene>
    <name evidence="5" type="ORF">A1O3_02236</name>
</gene>
<feature type="compositionally biased region" description="Polar residues" evidence="4">
    <location>
        <begin position="350"/>
        <end position="360"/>
    </location>
</feature>
<evidence type="ECO:0000256" key="4">
    <source>
        <dbReference type="SAM" id="MobiDB-lite"/>
    </source>
</evidence>
<feature type="region of interest" description="Disordered" evidence="4">
    <location>
        <begin position="211"/>
        <end position="230"/>
    </location>
</feature>
<feature type="compositionally biased region" description="Basic and acidic residues" evidence="4">
    <location>
        <begin position="464"/>
        <end position="473"/>
    </location>
</feature>
<evidence type="ECO:0000256" key="2">
    <source>
        <dbReference type="PIRSR" id="PIRSR600246-2"/>
    </source>
</evidence>
<feature type="binding site" evidence="2">
    <location>
        <begin position="288"/>
        <end position="291"/>
    </location>
    <ligand>
        <name>substrate</name>
    </ligand>
</feature>
<feature type="region of interest" description="Disordered" evidence="4">
    <location>
        <begin position="450"/>
        <end position="474"/>
    </location>
</feature>
<dbReference type="GO" id="GO:0005737">
    <property type="term" value="C:cytoplasm"/>
    <property type="evidence" value="ECO:0007669"/>
    <property type="project" value="TreeGrafter"/>
</dbReference>
<dbReference type="HOGENOM" id="CLU_021603_1_0_1"/>
<name>W9Y8I9_9EURO</name>
<feature type="region of interest" description="Disordered" evidence="4">
    <location>
        <begin position="333"/>
        <end position="380"/>
    </location>
</feature>
<proteinExistence type="predicted"/>
<evidence type="ECO:0000313" key="5">
    <source>
        <dbReference type="EMBL" id="EXJ89172.1"/>
    </source>
</evidence>
<dbReference type="STRING" id="1182542.W9Y8I9"/>
<dbReference type="PANTHER" id="PTHR10188:SF43">
    <property type="entry name" value="ASPARAGINASE (EUROFUNG)"/>
    <property type="match status" value="1"/>
</dbReference>
<dbReference type="CDD" id="cd04701">
    <property type="entry name" value="Asparaginase_2"/>
    <property type="match status" value="1"/>
</dbReference>
<dbReference type="RefSeq" id="XP_007730569.1">
    <property type="nucleotide sequence ID" value="XM_007732379.1"/>
</dbReference>
<keyword evidence="6" id="KW-1185">Reference proteome</keyword>
<dbReference type="AlphaFoldDB" id="W9Y8I9"/>
<dbReference type="OrthoDB" id="2262349at2759"/>